<dbReference type="OrthoDB" id="2936931at2"/>
<evidence type="ECO:0000313" key="2">
    <source>
        <dbReference type="Proteomes" id="UP000051888"/>
    </source>
</evidence>
<dbReference type="RefSeq" id="WP_055738237.1">
    <property type="nucleotide sequence ID" value="NZ_JAAIWL010000029.1"/>
</dbReference>
<reference evidence="1 2" key="1">
    <citation type="submission" date="2015-09" db="EMBL/GenBank/DDBJ databases">
        <title>Genome sequencing project for genomic taxonomy and phylogenomics of Bacillus-like bacteria.</title>
        <authorList>
            <person name="Liu B."/>
            <person name="Wang J."/>
            <person name="Zhu Y."/>
            <person name="Liu G."/>
            <person name="Chen Q."/>
            <person name="Chen Z."/>
            <person name="Lan J."/>
            <person name="Che J."/>
            <person name="Ge C."/>
            <person name="Shi H."/>
            <person name="Pan Z."/>
            <person name="Liu X."/>
        </authorList>
    </citation>
    <scope>NUCLEOTIDE SEQUENCE [LARGE SCALE GENOMIC DNA]</scope>
    <source>
        <strain evidence="1 2">LMG 18435</strain>
    </source>
</reference>
<dbReference type="Proteomes" id="UP000051888">
    <property type="component" value="Unassembled WGS sequence"/>
</dbReference>
<name>A0A0Q3WT71_9BACI</name>
<accession>A0A0Q3WT71</accession>
<dbReference type="EMBL" id="LJJC01000004">
    <property type="protein sequence ID" value="KQL52546.1"/>
    <property type="molecule type" value="Genomic_DNA"/>
</dbReference>
<organism evidence="1 2">
    <name type="scientific">Heyndrickxia shackletonii</name>
    <dbReference type="NCBI Taxonomy" id="157838"/>
    <lineage>
        <taxon>Bacteria</taxon>
        <taxon>Bacillati</taxon>
        <taxon>Bacillota</taxon>
        <taxon>Bacilli</taxon>
        <taxon>Bacillales</taxon>
        <taxon>Bacillaceae</taxon>
        <taxon>Heyndrickxia</taxon>
    </lineage>
</organism>
<evidence type="ECO:0000313" key="1">
    <source>
        <dbReference type="EMBL" id="KQL52546.1"/>
    </source>
</evidence>
<comment type="caution">
    <text evidence="1">The sequence shown here is derived from an EMBL/GenBank/DDBJ whole genome shotgun (WGS) entry which is preliminary data.</text>
</comment>
<proteinExistence type="predicted"/>
<dbReference type="STRING" id="157838.AN964_02670"/>
<dbReference type="AlphaFoldDB" id="A0A0Q3WT71"/>
<dbReference type="PATRIC" id="fig|157838.3.peg.588"/>
<protein>
    <submittedName>
        <fullName evidence="1">Uncharacterized protein</fullName>
    </submittedName>
</protein>
<keyword evidence="2" id="KW-1185">Reference proteome</keyword>
<sequence length="168" mass="19026">MAYTSNNTNVSQWNSYLDAIYDVIERGMAAKEVVCSITTGFRSVLALRTNPGLNPYHASVADIGYGFDAVQGTINRLKKEETSQHMLEMLVFDLDTLRISEKQLSPNFEMAVKGATPDVYYLVNLSRNLNRQIGQMINEANRLGQELLGKEWYKIHARIQNIQAIPRL</sequence>
<gene>
    <name evidence="1" type="ORF">AN964_02670</name>
</gene>